<evidence type="ECO:0000256" key="3">
    <source>
        <dbReference type="SAM" id="Phobius"/>
    </source>
</evidence>
<dbReference type="Gene3D" id="1.25.50.20">
    <property type="match status" value="1"/>
</dbReference>
<evidence type="ECO:0000259" key="5">
    <source>
        <dbReference type="Pfam" id="PF11838"/>
    </source>
</evidence>
<feature type="domain" description="Aminopeptidase N-like N-terminal" evidence="6">
    <location>
        <begin position="94"/>
        <end position="296"/>
    </location>
</feature>
<dbReference type="GO" id="GO:0008270">
    <property type="term" value="F:zinc ion binding"/>
    <property type="evidence" value="ECO:0007669"/>
    <property type="project" value="InterPro"/>
</dbReference>
<dbReference type="Gene3D" id="2.60.40.1910">
    <property type="match status" value="1"/>
</dbReference>
<keyword evidence="7" id="KW-0378">Hydrolase</keyword>
<feature type="domain" description="Peptidase M1 membrane alanine aminopeptidase" evidence="4">
    <location>
        <begin position="342"/>
        <end position="563"/>
    </location>
</feature>
<dbReference type="GO" id="GO:0043171">
    <property type="term" value="P:peptide catabolic process"/>
    <property type="evidence" value="ECO:0007669"/>
    <property type="project" value="TreeGrafter"/>
</dbReference>
<keyword evidence="3" id="KW-1133">Transmembrane helix</keyword>
<dbReference type="Proteomes" id="UP000325440">
    <property type="component" value="Unassembled WGS sequence"/>
</dbReference>
<dbReference type="InterPro" id="IPR042097">
    <property type="entry name" value="Aminopeptidase_N-like_N_sf"/>
</dbReference>
<evidence type="ECO:0000313" key="7">
    <source>
        <dbReference type="EMBL" id="VVC25571.1"/>
    </source>
</evidence>
<keyword evidence="8" id="KW-1185">Reference proteome</keyword>
<dbReference type="SUPFAM" id="SSF55486">
    <property type="entry name" value="Metalloproteases ('zincins'), catalytic domain"/>
    <property type="match status" value="1"/>
</dbReference>
<evidence type="ECO:0000313" key="8">
    <source>
        <dbReference type="Proteomes" id="UP000325440"/>
    </source>
</evidence>
<dbReference type="InterPro" id="IPR014782">
    <property type="entry name" value="Peptidase_M1_dom"/>
</dbReference>
<dbReference type="GO" id="GO:0006508">
    <property type="term" value="P:proteolysis"/>
    <property type="evidence" value="ECO:0007669"/>
    <property type="project" value="TreeGrafter"/>
</dbReference>
<accession>A0A5E4M873</accession>
<dbReference type="AlphaFoldDB" id="A0A5E4M873"/>
<feature type="region of interest" description="Disordered" evidence="2">
    <location>
        <begin position="1034"/>
        <end position="1099"/>
    </location>
</feature>
<dbReference type="Pfam" id="PF01433">
    <property type="entry name" value="Peptidase_M1"/>
    <property type="match status" value="1"/>
</dbReference>
<dbReference type="Pfam" id="PF17900">
    <property type="entry name" value="Peptidase_M1_N"/>
    <property type="match status" value="1"/>
</dbReference>
<dbReference type="GO" id="GO:0005737">
    <property type="term" value="C:cytoplasm"/>
    <property type="evidence" value="ECO:0007669"/>
    <property type="project" value="TreeGrafter"/>
</dbReference>
<dbReference type="GO" id="GO:0042277">
    <property type="term" value="F:peptide binding"/>
    <property type="evidence" value="ECO:0007669"/>
    <property type="project" value="TreeGrafter"/>
</dbReference>
<evidence type="ECO:0000256" key="1">
    <source>
        <dbReference type="ARBA" id="ARBA00010136"/>
    </source>
</evidence>
<proteinExistence type="inferred from homology"/>
<dbReference type="InterPro" id="IPR024571">
    <property type="entry name" value="ERAP1-like_C_dom"/>
</dbReference>
<feature type="domain" description="ERAP1-like C-terminal" evidence="5">
    <location>
        <begin position="636"/>
        <end position="935"/>
    </location>
</feature>
<dbReference type="GO" id="GO:0070006">
    <property type="term" value="F:metalloaminopeptidase activity"/>
    <property type="evidence" value="ECO:0007669"/>
    <property type="project" value="TreeGrafter"/>
</dbReference>
<dbReference type="PANTHER" id="PTHR11533:SF294">
    <property type="entry name" value="THYROTROPIN-RELEASING HORMONE-DEGRADING ECTOENZYME"/>
    <property type="match status" value="1"/>
</dbReference>
<dbReference type="GO" id="GO:0016020">
    <property type="term" value="C:membrane"/>
    <property type="evidence" value="ECO:0007669"/>
    <property type="project" value="TreeGrafter"/>
</dbReference>
<keyword evidence="3" id="KW-0472">Membrane</keyword>
<comment type="similarity">
    <text evidence="1">Belongs to the peptidase M1 family.</text>
</comment>
<feature type="compositionally biased region" description="Polar residues" evidence="2">
    <location>
        <begin position="1058"/>
        <end position="1071"/>
    </location>
</feature>
<keyword evidence="7" id="KW-0031">Aminopeptidase</keyword>
<evidence type="ECO:0000256" key="2">
    <source>
        <dbReference type="SAM" id="MobiDB-lite"/>
    </source>
</evidence>
<dbReference type="Gene3D" id="1.10.390.10">
    <property type="entry name" value="Neutral Protease Domain 2"/>
    <property type="match status" value="1"/>
</dbReference>
<gene>
    <name evidence="7" type="ORF">CINCED_3A007670</name>
</gene>
<feature type="transmembrane region" description="Helical" evidence="3">
    <location>
        <begin position="38"/>
        <end position="60"/>
    </location>
</feature>
<dbReference type="Gene3D" id="2.60.40.1730">
    <property type="entry name" value="tricorn interacting facor f3 domain"/>
    <property type="match status" value="1"/>
</dbReference>
<evidence type="ECO:0000259" key="4">
    <source>
        <dbReference type="Pfam" id="PF01433"/>
    </source>
</evidence>
<dbReference type="InterPro" id="IPR027268">
    <property type="entry name" value="Peptidase_M4/M1_CTD_sf"/>
</dbReference>
<organism evidence="7 8">
    <name type="scientific">Cinara cedri</name>
    <dbReference type="NCBI Taxonomy" id="506608"/>
    <lineage>
        <taxon>Eukaryota</taxon>
        <taxon>Metazoa</taxon>
        <taxon>Ecdysozoa</taxon>
        <taxon>Arthropoda</taxon>
        <taxon>Hexapoda</taxon>
        <taxon>Insecta</taxon>
        <taxon>Pterygota</taxon>
        <taxon>Neoptera</taxon>
        <taxon>Paraneoptera</taxon>
        <taxon>Hemiptera</taxon>
        <taxon>Sternorrhyncha</taxon>
        <taxon>Aphidomorpha</taxon>
        <taxon>Aphidoidea</taxon>
        <taxon>Aphididae</taxon>
        <taxon>Lachninae</taxon>
        <taxon>Cinara</taxon>
    </lineage>
</organism>
<dbReference type="PANTHER" id="PTHR11533">
    <property type="entry name" value="PROTEASE M1 ZINC METALLOPROTEASE"/>
    <property type="match status" value="1"/>
</dbReference>
<keyword evidence="3" id="KW-0812">Transmembrane</keyword>
<sequence length="1137" mass="129206">MSTMQARHRGHNIPEGVTTFNEIEYDREGGVFLNRTKLILLAVIVFLLTAFSAFIGRYSAERQFREYINRDSFVKKAADSGVLESQIPFLAVEPECYKVFLEPKLYAPDGTVPKHDVTYNGRVEVIFRPKTDTAVISLHVGLLKIDGDLILKRRLSMETPTEQVLQDDTKYELDSQVNETLETLTVTVSEVLKAGHYYSLFVNFTGSIGRNPEKGGFYKIVFDTAYKPVANHWYVATKLTPRKARHLLPCVDNPKHKAIFEVSVVRNQETRVIFNTKLRETEQYSENLLIDHFEKTGLIRPDSLGLFMSNFKSQSVETDGSVEVRTWSRQSTDTIRTIRKIVPKTLNFIKSYLATDFPTNKLDIVIVPEELISSAESPGLIVIKDTVLDNSENDDESALLEHQDIVETLMEHVIRQWMMPLRGLDRECNEDKWLNDAIVKFLRILNTDNILPDWTFGSRFPLHYIQPVMFYDSWTNSEPLSNYERHTEIYKYISSDKGTSILRMLNYTFTEDIFKQTLREYVHTEIYKYKDTISFWTLLDDNARNKSIKLPENSAVLQIVNSWIQNKNYPLVTVNTDGDDLVLKQFRFDYNELKPTNDWVIPVTLTSGAAYSTTVWLENSPEIRVPGYNLASNGTWILANQHQTGYYRVIYQDVLMDRISYEISKGKSFDEYVVSLLIADIFEGAFAGIVGFSDALGFLERIINNAKPSNGFWVPVFNAFSKLETVFHSTRHYNNLSIFMETAAGKAYGLFQNLKTNTVGKLYGKVEMLKYACRIETNECVLWAKAEFDKWKNSKTEQIAINPNERTTVYCTAMQYATKQEHRFMMRKYFDSKWSVDRKTVVKSFSCSRNMHFLETVMSAAEVKTEDLAEIWDSFSNNPTAGPYPLNFLRNNWETLYKEYSETNLELLCTMLHVAIRGLNSLADLEVLQIFVEKYFGSTVENRNPTLLEVLHFEEEILRQKITWQEKYEGVISGWISPKAEKLKHNLEKTQKEIGSNKTEVDSKVEGGAEQVNPGTIVRTVQAKNDTSSVLTVVADPDGAEKNQSADSGASGPDPSKIITTSGVNPKTNQPAAADLAKANSQTKTSAGPPVGPVDTDKSATAVENATTATIDNAPAVVEKVPIAVENADNLQNKIPK</sequence>
<name>A0A5E4M873_9HEMI</name>
<dbReference type="OrthoDB" id="6584069at2759"/>
<dbReference type="SUPFAM" id="SSF63737">
    <property type="entry name" value="Leukotriene A4 hydrolase N-terminal domain"/>
    <property type="match status" value="1"/>
</dbReference>
<dbReference type="GO" id="GO:0005615">
    <property type="term" value="C:extracellular space"/>
    <property type="evidence" value="ECO:0007669"/>
    <property type="project" value="TreeGrafter"/>
</dbReference>
<dbReference type="EMBL" id="CABPRJ010000015">
    <property type="protein sequence ID" value="VVC25571.1"/>
    <property type="molecule type" value="Genomic_DNA"/>
</dbReference>
<dbReference type="InterPro" id="IPR050344">
    <property type="entry name" value="Peptidase_M1_aminopeptidases"/>
</dbReference>
<dbReference type="Pfam" id="PF11838">
    <property type="entry name" value="ERAP1_C"/>
    <property type="match status" value="1"/>
</dbReference>
<reference evidence="7 8" key="1">
    <citation type="submission" date="2019-08" db="EMBL/GenBank/DDBJ databases">
        <authorList>
            <person name="Alioto T."/>
            <person name="Alioto T."/>
            <person name="Gomez Garrido J."/>
        </authorList>
    </citation>
    <scope>NUCLEOTIDE SEQUENCE [LARGE SCALE GENOMIC DNA]</scope>
</reference>
<dbReference type="InterPro" id="IPR045357">
    <property type="entry name" value="Aminopeptidase_N-like_N"/>
</dbReference>
<protein>
    <submittedName>
        <fullName evidence="7">ERAP1-like C-terminal domain,Peptidase M1, membrane alanine aminopeptidase, N-terminal</fullName>
    </submittedName>
</protein>
<evidence type="ECO:0000259" key="6">
    <source>
        <dbReference type="Pfam" id="PF17900"/>
    </source>
</evidence>
<keyword evidence="7" id="KW-0645">Protease</keyword>